<accession>A0ACB7P8B1</accession>
<dbReference type="Proteomes" id="UP000724584">
    <property type="component" value="Unassembled WGS sequence"/>
</dbReference>
<evidence type="ECO:0000313" key="2">
    <source>
        <dbReference type="Proteomes" id="UP000724584"/>
    </source>
</evidence>
<sequence length="158" mass="17725">MGGYHFHVSGGAVVLMLQSDTLWFLPPLGAALINPKAEALPGYVAFAHGQALYAPPDYSSDDAPVIVPKPHILLEARMRILARDDGTERGEWRSSHNIPDDRWDYINLDLLPRPFKVYYKANKSETISRAEYVVGLKRTLGVPVDPKDYDLDPKKYGF</sequence>
<name>A0ACB7P8B1_9PEZI</name>
<reference evidence="1 2" key="1">
    <citation type="journal article" date="2021" name="Nat. Commun.">
        <title>Genetic determinants of endophytism in the Arabidopsis root mycobiome.</title>
        <authorList>
            <person name="Mesny F."/>
            <person name="Miyauchi S."/>
            <person name="Thiergart T."/>
            <person name="Pickel B."/>
            <person name="Atanasova L."/>
            <person name="Karlsson M."/>
            <person name="Huettel B."/>
            <person name="Barry K.W."/>
            <person name="Haridas S."/>
            <person name="Chen C."/>
            <person name="Bauer D."/>
            <person name="Andreopoulos W."/>
            <person name="Pangilinan J."/>
            <person name="LaButti K."/>
            <person name="Riley R."/>
            <person name="Lipzen A."/>
            <person name="Clum A."/>
            <person name="Drula E."/>
            <person name="Henrissat B."/>
            <person name="Kohler A."/>
            <person name="Grigoriev I.V."/>
            <person name="Martin F.M."/>
            <person name="Hacquard S."/>
        </authorList>
    </citation>
    <scope>NUCLEOTIDE SEQUENCE [LARGE SCALE GENOMIC DNA]</scope>
    <source>
        <strain evidence="1 2">MPI-SDFR-AT-0079</strain>
    </source>
</reference>
<keyword evidence="2" id="KW-1185">Reference proteome</keyword>
<organism evidence="1 2">
    <name type="scientific">Chaetomium tenue</name>
    <dbReference type="NCBI Taxonomy" id="1854479"/>
    <lineage>
        <taxon>Eukaryota</taxon>
        <taxon>Fungi</taxon>
        <taxon>Dikarya</taxon>
        <taxon>Ascomycota</taxon>
        <taxon>Pezizomycotina</taxon>
        <taxon>Sordariomycetes</taxon>
        <taxon>Sordariomycetidae</taxon>
        <taxon>Sordariales</taxon>
        <taxon>Chaetomiaceae</taxon>
        <taxon>Chaetomium</taxon>
    </lineage>
</organism>
<dbReference type="EMBL" id="JAGIZQ010000004">
    <property type="protein sequence ID" value="KAH6632555.1"/>
    <property type="molecule type" value="Genomic_DNA"/>
</dbReference>
<protein>
    <submittedName>
        <fullName evidence="1">Uncharacterized protein</fullName>
    </submittedName>
</protein>
<gene>
    <name evidence="1" type="ORF">F5144DRAFT_491660</name>
</gene>
<proteinExistence type="predicted"/>
<evidence type="ECO:0000313" key="1">
    <source>
        <dbReference type="EMBL" id="KAH6632555.1"/>
    </source>
</evidence>
<comment type="caution">
    <text evidence="1">The sequence shown here is derived from an EMBL/GenBank/DDBJ whole genome shotgun (WGS) entry which is preliminary data.</text>
</comment>